<accession>A0AAU9TCB6</accession>
<dbReference type="Proteomes" id="UP001153954">
    <property type="component" value="Unassembled WGS sequence"/>
</dbReference>
<proteinExistence type="predicted"/>
<feature type="compositionally biased region" description="Basic and acidic residues" evidence="1">
    <location>
        <begin position="26"/>
        <end position="44"/>
    </location>
</feature>
<keyword evidence="3" id="KW-1185">Reference proteome</keyword>
<feature type="compositionally biased region" description="Basic and acidic residues" evidence="1">
    <location>
        <begin position="197"/>
        <end position="211"/>
    </location>
</feature>
<organism evidence="2 3">
    <name type="scientific">Euphydryas editha</name>
    <name type="common">Edith's checkerspot</name>
    <dbReference type="NCBI Taxonomy" id="104508"/>
    <lineage>
        <taxon>Eukaryota</taxon>
        <taxon>Metazoa</taxon>
        <taxon>Ecdysozoa</taxon>
        <taxon>Arthropoda</taxon>
        <taxon>Hexapoda</taxon>
        <taxon>Insecta</taxon>
        <taxon>Pterygota</taxon>
        <taxon>Neoptera</taxon>
        <taxon>Endopterygota</taxon>
        <taxon>Lepidoptera</taxon>
        <taxon>Glossata</taxon>
        <taxon>Ditrysia</taxon>
        <taxon>Papilionoidea</taxon>
        <taxon>Nymphalidae</taxon>
        <taxon>Nymphalinae</taxon>
        <taxon>Euphydryas</taxon>
    </lineage>
</organism>
<sequence length="312" mass="36162">MANLNIESSNKNYGDNARKINNNTKRVKETKSKLIRDRGDTDPIKHSIEKINTKSLELNSNKTNLSKSFIKADKKDANIHGNERKGDKTYESKSKNMFDLKDDVSKDHSKAPVMVSKAIDNMKLNINKDRTPNTVNRKPLIKTITDTDDVTKKYKVVTLAEQKPQKSIEIKLPNFENIKRTKIPKLIDKNEKKIEKRTEEKLSSKTSTKFDKKFKHKRELASPTRSQDGGSPPTEIAKWSTNINDHTKPYYEAWINSTLAAMSNKKERMYLEKQKILKSFKKALEQRSKSPELFYENFSDERFTGRIKINHK</sequence>
<gene>
    <name evidence="2" type="ORF">EEDITHA_LOCUS318</name>
</gene>
<feature type="region of interest" description="Disordered" evidence="1">
    <location>
        <begin position="197"/>
        <end position="236"/>
    </location>
</feature>
<evidence type="ECO:0000256" key="1">
    <source>
        <dbReference type="SAM" id="MobiDB-lite"/>
    </source>
</evidence>
<dbReference type="AlphaFoldDB" id="A0AAU9TCB6"/>
<evidence type="ECO:0000313" key="2">
    <source>
        <dbReference type="EMBL" id="CAH2083672.1"/>
    </source>
</evidence>
<feature type="compositionally biased region" description="Polar residues" evidence="1">
    <location>
        <begin position="1"/>
        <end position="24"/>
    </location>
</feature>
<reference evidence="2" key="1">
    <citation type="submission" date="2022-03" db="EMBL/GenBank/DDBJ databases">
        <authorList>
            <person name="Tunstrom K."/>
        </authorList>
    </citation>
    <scope>NUCLEOTIDE SEQUENCE</scope>
</reference>
<comment type="caution">
    <text evidence="2">The sequence shown here is derived from an EMBL/GenBank/DDBJ whole genome shotgun (WGS) entry which is preliminary data.</text>
</comment>
<protein>
    <submittedName>
        <fullName evidence="2">Uncharacterized protein</fullName>
    </submittedName>
</protein>
<feature type="region of interest" description="Disordered" evidence="1">
    <location>
        <begin position="1"/>
        <end position="44"/>
    </location>
</feature>
<dbReference type="EMBL" id="CAKOGL010000001">
    <property type="protein sequence ID" value="CAH2083672.1"/>
    <property type="molecule type" value="Genomic_DNA"/>
</dbReference>
<evidence type="ECO:0000313" key="3">
    <source>
        <dbReference type="Proteomes" id="UP001153954"/>
    </source>
</evidence>
<name>A0AAU9TCB6_EUPED</name>